<dbReference type="InterPro" id="IPR011051">
    <property type="entry name" value="RmlC_Cupin_sf"/>
</dbReference>
<comment type="caution">
    <text evidence="1">The sequence shown here is derived from an EMBL/GenBank/DDBJ whole genome shotgun (WGS) entry which is preliminary data.</text>
</comment>
<dbReference type="Proteomes" id="UP000248863">
    <property type="component" value="Unassembled WGS sequence"/>
</dbReference>
<evidence type="ECO:0008006" key="3">
    <source>
        <dbReference type="Google" id="ProtNLM"/>
    </source>
</evidence>
<dbReference type="RefSeq" id="WP_111357346.1">
    <property type="nucleotide sequence ID" value="NZ_NHSK01000081.1"/>
</dbReference>
<dbReference type="OrthoDB" id="8882910at2"/>
<organism evidence="1 2">
    <name type="scientific">Rhodoplanes elegans</name>
    <dbReference type="NCBI Taxonomy" id="29408"/>
    <lineage>
        <taxon>Bacteria</taxon>
        <taxon>Pseudomonadati</taxon>
        <taxon>Pseudomonadota</taxon>
        <taxon>Alphaproteobacteria</taxon>
        <taxon>Hyphomicrobiales</taxon>
        <taxon>Nitrobacteraceae</taxon>
        <taxon>Rhodoplanes</taxon>
    </lineage>
</organism>
<reference evidence="1 2" key="1">
    <citation type="submission" date="2017-07" db="EMBL/GenBank/DDBJ databases">
        <title>Draft Genome Sequences of Select Purple Nonsulfur Bacteria.</title>
        <authorList>
            <person name="Lasarre B."/>
            <person name="Mckinlay J.B."/>
        </authorList>
    </citation>
    <scope>NUCLEOTIDE SEQUENCE [LARGE SCALE GENOMIC DNA]</scope>
    <source>
        <strain evidence="1 2">DSM 11907</strain>
    </source>
</reference>
<name>A0A327KJ14_9BRAD</name>
<dbReference type="EMBL" id="NPEU01000109">
    <property type="protein sequence ID" value="RAI38760.1"/>
    <property type="molecule type" value="Genomic_DNA"/>
</dbReference>
<keyword evidence="2" id="KW-1185">Reference proteome</keyword>
<dbReference type="SUPFAM" id="SSF51182">
    <property type="entry name" value="RmlC-like cupins"/>
    <property type="match status" value="1"/>
</dbReference>
<gene>
    <name evidence="1" type="ORF">CH338_11645</name>
</gene>
<accession>A0A327KJ14</accession>
<dbReference type="InterPro" id="IPR014710">
    <property type="entry name" value="RmlC-like_jellyroll"/>
</dbReference>
<dbReference type="AlphaFoldDB" id="A0A327KJ14"/>
<evidence type="ECO:0000313" key="2">
    <source>
        <dbReference type="Proteomes" id="UP000248863"/>
    </source>
</evidence>
<sequence>MYDVSDPRAALAPAAPAKSAGAGAAAGPFGGAEYVRFYAEPAQEDGPAGKTWYARGQNFVIAYSEPTAGAVLARATQDDEYAVLMPDRQSVVEITARGGTTRVEGNSLAFVPPGPSEIKVIVPGRIIRMITTRAADLVAKCSNAASYADAKPLVASLEPWPAPKGGYKLHVYGLDVPPEKGRFGRIWRGSTFMVNFLDSYQGPRDATRLSPHHHDDFEQCSLAIEGEFVHHLRWPWTVNKTFWRNDDHELCGSPSIAVIPPPAIHTTEAVGPGLNQLVDIFCPPRLDFSQKPGWVLNADDYPMP</sequence>
<dbReference type="Gene3D" id="2.60.120.10">
    <property type="entry name" value="Jelly Rolls"/>
    <property type="match status" value="1"/>
</dbReference>
<evidence type="ECO:0000313" key="1">
    <source>
        <dbReference type="EMBL" id="RAI38760.1"/>
    </source>
</evidence>
<proteinExistence type="predicted"/>
<protein>
    <recommendedName>
        <fullName evidence="3">Cupin</fullName>
    </recommendedName>
</protein>